<sequence>QYRWVQHRIFLLWQTRACQLPGPESPNWPRTAIAIRIHHPSLEDRPIAAAILAGDYCLDQLYSALQQWVADTGVRAVCPVSPQPTCDALHFVACSHSLDVVGVVLIWGGRLWARFLPRLVSELRSYHIQGTVGHVGLPCGAQGPLGTSLRDGDCLPFWPGPEIPADSSDDEVAGLTAGSTRPALAARDRTAHGGLLTAISGAFLAGRSFALLASLLLGPALGTSAVAMQVPGQDRILHMSCHAHGDVRRLPPCDGPGPIGFIDLVEGPPRQILHLVWFQDLPVVSLRTCSCTSRAILEGALLADVEDPQVRLRLDASPPALPAVHWRLTRMPHSEFPPTRSAALTSTGTWGLRLGLLIANLDGHAGRRGLLSVLSLIVLGHAMLQTDQVLVPEPYEGPIISAFPWQLSNAERTFASLSPVGAPVLTRLLSPFRGALGIRVTEVECTWSEFVQRTLAEDIPWASQLTPVWPAIESPALSLVPVPPDPRLACVVISSEEWDVSMCLPSPVPSHWLLEAVRHQSPGMFGQLFLQW</sequence>
<organism evidence="1 2">
    <name type="scientific">Symbiodinium natans</name>
    <dbReference type="NCBI Taxonomy" id="878477"/>
    <lineage>
        <taxon>Eukaryota</taxon>
        <taxon>Sar</taxon>
        <taxon>Alveolata</taxon>
        <taxon>Dinophyceae</taxon>
        <taxon>Suessiales</taxon>
        <taxon>Symbiodiniaceae</taxon>
        <taxon>Symbiodinium</taxon>
    </lineage>
</organism>
<name>A0A812JYW9_9DINO</name>
<accession>A0A812JYW9</accession>
<protein>
    <submittedName>
        <fullName evidence="1">Uncharacterized protein</fullName>
    </submittedName>
</protein>
<dbReference type="Proteomes" id="UP000604046">
    <property type="component" value="Unassembled WGS sequence"/>
</dbReference>
<evidence type="ECO:0000313" key="2">
    <source>
        <dbReference type="Proteomes" id="UP000604046"/>
    </source>
</evidence>
<proteinExistence type="predicted"/>
<keyword evidence="2" id="KW-1185">Reference proteome</keyword>
<comment type="caution">
    <text evidence="1">The sequence shown here is derived from an EMBL/GenBank/DDBJ whole genome shotgun (WGS) entry which is preliminary data.</text>
</comment>
<evidence type="ECO:0000313" key="1">
    <source>
        <dbReference type="EMBL" id="CAE7219997.1"/>
    </source>
</evidence>
<feature type="non-terminal residue" evidence="1">
    <location>
        <position position="1"/>
    </location>
</feature>
<reference evidence="1" key="1">
    <citation type="submission" date="2021-02" db="EMBL/GenBank/DDBJ databases">
        <authorList>
            <person name="Dougan E. K."/>
            <person name="Rhodes N."/>
            <person name="Thang M."/>
            <person name="Chan C."/>
        </authorList>
    </citation>
    <scope>NUCLEOTIDE SEQUENCE</scope>
</reference>
<gene>
    <name evidence="1" type="ORF">SNAT2548_LOCUS8012</name>
</gene>
<dbReference type="AlphaFoldDB" id="A0A812JYW9"/>
<dbReference type="EMBL" id="CAJNDS010000573">
    <property type="protein sequence ID" value="CAE7219997.1"/>
    <property type="molecule type" value="Genomic_DNA"/>
</dbReference>